<evidence type="ECO:0000256" key="8">
    <source>
        <dbReference type="ARBA" id="ARBA00023136"/>
    </source>
</evidence>
<evidence type="ECO:0000256" key="6">
    <source>
        <dbReference type="ARBA" id="ARBA00022989"/>
    </source>
</evidence>
<gene>
    <name evidence="15" type="primary">LOC114332252</name>
</gene>
<dbReference type="GO" id="GO:0102965">
    <property type="term" value="F:alcohol-forming long-chain fatty acyl-CoA reductase activity"/>
    <property type="evidence" value="ECO:0007669"/>
    <property type="project" value="UniProtKB-EC"/>
</dbReference>
<dbReference type="GO" id="GO:0080019">
    <property type="term" value="F:alcohol-forming very long-chain fatty acyl-CoA reductase activity"/>
    <property type="evidence" value="ECO:0007669"/>
    <property type="project" value="InterPro"/>
</dbReference>
<feature type="domain" description="Thioester reductase (TE)" evidence="12">
    <location>
        <begin position="19"/>
        <end position="288"/>
    </location>
</feature>
<dbReference type="Pfam" id="PF07993">
    <property type="entry name" value="NAD_binding_4"/>
    <property type="match status" value="1"/>
</dbReference>
<dbReference type="InterPro" id="IPR013120">
    <property type="entry name" value="FAR_NAD-bd"/>
</dbReference>
<keyword evidence="4 10" id="KW-0812">Transmembrane</keyword>
<feature type="transmembrane region" description="Helical" evidence="10">
    <location>
        <begin position="357"/>
        <end position="377"/>
    </location>
</feature>
<keyword evidence="10" id="KW-0560">Oxidoreductase</keyword>
<keyword evidence="6 10" id="KW-1133">Transmembrane helix</keyword>
<comment type="subcellular location">
    <subcellularLocation>
        <location evidence="1">Membrane</location>
        <topology evidence="1">Multi-pass membrane protein</topology>
    </subcellularLocation>
</comment>
<dbReference type="GO" id="GO:0035336">
    <property type="term" value="P:long-chain fatty-acyl-CoA metabolic process"/>
    <property type="evidence" value="ECO:0007669"/>
    <property type="project" value="TreeGrafter"/>
</dbReference>
<organism evidence="15">
    <name type="scientific">Diabrotica virgifera virgifera</name>
    <name type="common">western corn rootworm</name>
    <dbReference type="NCBI Taxonomy" id="50390"/>
    <lineage>
        <taxon>Eukaryota</taxon>
        <taxon>Metazoa</taxon>
        <taxon>Ecdysozoa</taxon>
        <taxon>Arthropoda</taxon>
        <taxon>Hexapoda</taxon>
        <taxon>Insecta</taxon>
        <taxon>Pterygota</taxon>
        <taxon>Neoptera</taxon>
        <taxon>Endopterygota</taxon>
        <taxon>Coleoptera</taxon>
        <taxon>Polyphaga</taxon>
        <taxon>Cucujiformia</taxon>
        <taxon>Chrysomeloidea</taxon>
        <taxon>Chrysomelidae</taxon>
        <taxon>Galerucinae</taxon>
        <taxon>Diabroticina</taxon>
        <taxon>Diabroticites</taxon>
        <taxon>Diabrotica</taxon>
    </lineage>
</organism>
<dbReference type="InterPro" id="IPR033640">
    <property type="entry name" value="FAR_C"/>
</dbReference>
<name>A0A6P7FNC7_DIAVI</name>
<keyword evidence="7 10" id="KW-0443">Lipid metabolism</keyword>
<dbReference type="InterPro" id="IPR026055">
    <property type="entry name" value="FAR"/>
</dbReference>
<feature type="transmembrane region" description="Helical" evidence="10">
    <location>
        <begin position="496"/>
        <end position="515"/>
    </location>
</feature>
<evidence type="ECO:0000256" key="9">
    <source>
        <dbReference type="ARBA" id="ARBA00052530"/>
    </source>
</evidence>
<dbReference type="EnsemblMetazoa" id="XM_050652765.1">
    <property type="protein sequence ID" value="XP_050508722.1"/>
    <property type="gene ID" value="LOC126885942"/>
</dbReference>
<feature type="domain" description="Fatty acyl-CoA reductase C-terminal" evidence="11">
    <location>
        <begin position="362"/>
        <end position="453"/>
    </location>
</feature>
<dbReference type="GO" id="GO:0005777">
    <property type="term" value="C:peroxisome"/>
    <property type="evidence" value="ECO:0007669"/>
    <property type="project" value="TreeGrafter"/>
</dbReference>
<evidence type="ECO:0000256" key="5">
    <source>
        <dbReference type="ARBA" id="ARBA00022857"/>
    </source>
</evidence>
<comment type="function">
    <text evidence="10">Catalyzes the reduction of fatty acyl-CoA to fatty alcohols.</text>
</comment>
<evidence type="ECO:0000256" key="10">
    <source>
        <dbReference type="RuleBase" id="RU363097"/>
    </source>
</evidence>
<dbReference type="CDD" id="cd09071">
    <property type="entry name" value="FAR_C"/>
    <property type="match status" value="1"/>
</dbReference>
<dbReference type="FunFam" id="3.40.50.720:FF:000143">
    <property type="entry name" value="Fatty acyl-CoA reductase"/>
    <property type="match status" value="1"/>
</dbReference>
<evidence type="ECO:0000256" key="2">
    <source>
        <dbReference type="ARBA" id="ARBA00005928"/>
    </source>
</evidence>
<dbReference type="SUPFAM" id="SSF51735">
    <property type="entry name" value="NAD(P)-binding Rossmann-fold domains"/>
    <property type="match status" value="1"/>
</dbReference>
<dbReference type="CDD" id="cd05236">
    <property type="entry name" value="FAR-N_SDR_e"/>
    <property type="match status" value="1"/>
</dbReference>
<dbReference type="OrthoDB" id="429813at2759"/>
<comment type="catalytic activity">
    <reaction evidence="9 10">
        <text>a long-chain fatty acyl-CoA + 2 NADPH + 2 H(+) = a long-chain primary fatty alcohol + 2 NADP(+) + CoA</text>
        <dbReference type="Rhea" id="RHEA:52716"/>
        <dbReference type="ChEBI" id="CHEBI:15378"/>
        <dbReference type="ChEBI" id="CHEBI:57287"/>
        <dbReference type="ChEBI" id="CHEBI:57783"/>
        <dbReference type="ChEBI" id="CHEBI:58349"/>
        <dbReference type="ChEBI" id="CHEBI:77396"/>
        <dbReference type="ChEBI" id="CHEBI:83139"/>
        <dbReference type="EC" id="1.2.1.84"/>
    </reaction>
</comment>
<keyword evidence="5 10" id="KW-0521">NADP</keyword>
<reference evidence="13" key="2">
    <citation type="submission" date="2025-05" db="UniProtKB">
        <authorList>
            <consortium name="EnsemblMetazoa"/>
        </authorList>
    </citation>
    <scope>IDENTIFICATION</scope>
</reference>
<accession>A0A6P7FNC7</accession>
<dbReference type="EC" id="1.2.1.84" evidence="10"/>
<dbReference type="PANTHER" id="PTHR11011:SF12">
    <property type="entry name" value="FATTY ACYL-COA REDUCTASE"/>
    <property type="match status" value="1"/>
</dbReference>
<evidence type="ECO:0000259" key="12">
    <source>
        <dbReference type="Pfam" id="PF07993"/>
    </source>
</evidence>
<reference evidence="15" key="1">
    <citation type="submission" date="2025-04" db="UniProtKB">
        <authorList>
            <consortium name="RefSeq"/>
        </authorList>
    </citation>
    <scope>IDENTIFICATION</scope>
</reference>
<keyword evidence="14" id="KW-1185">Reference proteome</keyword>
<keyword evidence="8 10" id="KW-0472">Membrane</keyword>
<keyword evidence="3 10" id="KW-0444">Lipid biosynthesis</keyword>
<dbReference type="RefSeq" id="XP_028137814.1">
    <property type="nucleotide sequence ID" value="XM_028282013.1"/>
</dbReference>
<protein>
    <recommendedName>
        <fullName evidence="10">Fatty acyl-CoA reductase</fullName>
        <ecNumber evidence="10">1.2.1.84</ecNumber>
    </recommendedName>
</protein>
<evidence type="ECO:0000256" key="4">
    <source>
        <dbReference type="ARBA" id="ARBA00022692"/>
    </source>
</evidence>
<dbReference type="Gene3D" id="3.40.50.720">
    <property type="entry name" value="NAD(P)-binding Rossmann-like Domain"/>
    <property type="match status" value="1"/>
</dbReference>
<dbReference type="InterPro" id="IPR036291">
    <property type="entry name" value="NAD(P)-bd_dom_sf"/>
</dbReference>
<dbReference type="Proteomes" id="UP001652700">
    <property type="component" value="Unplaced"/>
</dbReference>
<evidence type="ECO:0000313" key="13">
    <source>
        <dbReference type="EnsemblMetazoa" id="XP_050508722.1"/>
    </source>
</evidence>
<dbReference type="InParanoid" id="A0A6P7FNC7"/>
<proteinExistence type="inferred from homology"/>
<evidence type="ECO:0000313" key="15">
    <source>
        <dbReference type="RefSeq" id="XP_028137814.1"/>
    </source>
</evidence>
<dbReference type="GO" id="GO:0016020">
    <property type="term" value="C:membrane"/>
    <property type="evidence" value="ECO:0007669"/>
    <property type="project" value="UniProtKB-SubCell"/>
</dbReference>
<evidence type="ECO:0000256" key="1">
    <source>
        <dbReference type="ARBA" id="ARBA00004141"/>
    </source>
</evidence>
<dbReference type="AlphaFoldDB" id="A0A6P7FNC7"/>
<comment type="similarity">
    <text evidence="2 10">Belongs to the fatty acyl-CoA reductase family.</text>
</comment>
<evidence type="ECO:0000256" key="3">
    <source>
        <dbReference type="ARBA" id="ARBA00022516"/>
    </source>
</evidence>
<evidence type="ECO:0000256" key="7">
    <source>
        <dbReference type="ARBA" id="ARBA00023098"/>
    </source>
</evidence>
<evidence type="ECO:0000313" key="14">
    <source>
        <dbReference type="Proteomes" id="UP001652700"/>
    </source>
</evidence>
<dbReference type="PANTHER" id="PTHR11011">
    <property type="entry name" value="MALE STERILITY PROTEIN 2-RELATED"/>
    <property type="match status" value="1"/>
</dbReference>
<dbReference type="FunCoup" id="A0A6P7FNC7">
    <property type="interactions" value="70"/>
</dbReference>
<feature type="transmembrane region" description="Helical" evidence="10">
    <location>
        <begin position="467"/>
        <end position="490"/>
    </location>
</feature>
<evidence type="ECO:0000259" key="11">
    <source>
        <dbReference type="Pfam" id="PF03015"/>
    </source>
</evidence>
<sequence>MVEEKSSISKWYKGKTVFITGGSGFMGKVMVEKLLYSCPDIKCIYMLMRSKRGKFPNQRIDDMWKLPMFERLRKAQPNAYKKMVPVIGDLYTENLGLNNKDIETLINEVNVVFHMGATLKLEAKLCDAIEQNTAGTARVIDIAKKMKNIEAFLHFSTAFCSADVDVFEEKVYSSQDNPRDVMDVTKWLNPNALELATPSIIQPHPNTYTYSKRLAETLVANEKDNLPVCIIRPAIVIPSVQEPVPGWVDNLNGPIGLLVGAGKGVIRSMHCKGENKGQFVPVDYAINASICISYLVGTKTTGLGDVPVYNLTSSSILTLTYKEIIDQGRDLLYEYPFEMMVWYPDGDIRSSKYVHNIYSFFFHWLPALLIDFIMILIRQKPFMIRIQKKIYDGLDLLEFFSIRDWVFESKNFLGIMDKINDVDKEKFPMINIPPIKQYMINALVGTRQYCLKEDLSSLPNCRRKLKVLYVIHKIAVYGFYYYCFYLLSLFIPQVKILFDGLNTLLSFIPLIGRFFSVK</sequence>
<dbReference type="Pfam" id="PF03015">
    <property type="entry name" value="Sterile"/>
    <property type="match status" value="1"/>
</dbReference>